<dbReference type="SUPFAM" id="SSF102705">
    <property type="entry name" value="NIF3 (NGG1p interacting factor 3)-like"/>
    <property type="match status" value="1"/>
</dbReference>
<dbReference type="NCBIfam" id="TIGR00486">
    <property type="entry name" value="YbgI_SA1388"/>
    <property type="match status" value="1"/>
</dbReference>
<sequence>MHRSELIGQLNNLLHPEFFKDYAPNGLQVQGKTEIRRIVTAVSATQNVIDRAIELQADALLVHHGWFWKNENPTVTGTKYKRLKSILSTDMNLIAYHLPLDAHETLGNNAQMAKLLKATNVCGGQEGSFVWSGTIEPRSVRDLANFLSRALNRQALVLGDESLIVSRLAWCSGAAEDFFESAIAMGAQTYISGEATERTTHMARESGVPFLVCGHHATERLGIQALGIWIKENLALECVFVDDDNPI</sequence>
<dbReference type="Gene3D" id="3.40.1390.30">
    <property type="entry name" value="NIF3 (NGG1p interacting factor 3)-like"/>
    <property type="match status" value="2"/>
</dbReference>
<evidence type="ECO:0000313" key="3">
    <source>
        <dbReference type="EMBL" id="MBM6928528.1"/>
    </source>
</evidence>
<comment type="similarity">
    <text evidence="1">Belongs to the GTP cyclohydrolase I type 2/NIF3 family.</text>
</comment>
<gene>
    <name evidence="3" type="ORF">H5985_04505</name>
</gene>
<comment type="caution">
    <text evidence="3">The sequence shown here is derived from an EMBL/GenBank/DDBJ whole genome shotgun (WGS) entry which is preliminary data.</text>
</comment>
<name>A0ABS2GRQ4_9BURK</name>
<dbReference type="InterPro" id="IPR036069">
    <property type="entry name" value="DUF34/NIF3_sf"/>
</dbReference>
<reference evidence="3 4" key="1">
    <citation type="journal article" date="2021" name="Sci. Rep.">
        <title>The distribution of antibiotic resistance genes in chicken gut microbiota commensals.</title>
        <authorList>
            <person name="Juricova H."/>
            <person name="Matiasovicova J."/>
            <person name="Kubasova T."/>
            <person name="Cejkova D."/>
            <person name="Rychlik I."/>
        </authorList>
    </citation>
    <scope>NUCLEOTIDE SEQUENCE [LARGE SCALE GENOMIC DNA]</scope>
    <source>
        <strain evidence="3 4">An562</strain>
    </source>
</reference>
<keyword evidence="4" id="KW-1185">Reference proteome</keyword>
<dbReference type="InterPro" id="IPR002678">
    <property type="entry name" value="DUF34/NIF3"/>
</dbReference>
<organism evidence="3 4">
    <name type="scientific">Parasutterella secunda</name>
    <dbReference type="NCBI Taxonomy" id="626947"/>
    <lineage>
        <taxon>Bacteria</taxon>
        <taxon>Pseudomonadati</taxon>
        <taxon>Pseudomonadota</taxon>
        <taxon>Betaproteobacteria</taxon>
        <taxon>Burkholderiales</taxon>
        <taxon>Sutterellaceae</taxon>
        <taxon>Parasutterella</taxon>
    </lineage>
</organism>
<protein>
    <submittedName>
        <fullName evidence="3">Nif3-like dinuclear metal center hexameric protein</fullName>
    </submittedName>
</protein>
<proteinExistence type="inferred from homology"/>
<keyword evidence="2" id="KW-0479">Metal-binding</keyword>
<evidence type="ECO:0000256" key="2">
    <source>
        <dbReference type="ARBA" id="ARBA00022723"/>
    </source>
</evidence>
<evidence type="ECO:0000313" key="4">
    <source>
        <dbReference type="Proteomes" id="UP000777002"/>
    </source>
</evidence>
<dbReference type="PANTHER" id="PTHR13799">
    <property type="entry name" value="NGG1 INTERACTING FACTOR 3"/>
    <property type="match status" value="1"/>
</dbReference>
<evidence type="ECO:0000256" key="1">
    <source>
        <dbReference type="ARBA" id="ARBA00006964"/>
    </source>
</evidence>
<dbReference type="RefSeq" id="WP_205050125.1">
    <property type="nucleotide sequence ID" value="NZ_JACJKX010000006.1"/>
</dbReference>
<dbReference type="Proteomes" id="UP000777002">
    <property type="component" value="Unassembled WGS sequence"/>
</dbReference>
<dbReference type="EMBL" id="JACJKX010000006">
    <property type="protein sequence ID" value="MBM6928528.1"/>
    <property type="molecule type" value="Genomic_DNA"/>
</dbReference>
<accession>A0ABS2GRQ4</accession>
<dbReference type="Pfam" id="PF01784">
    <property type="entry name" value="DUF34_NIF3"/>
    <property type="match status" value="1"/>
</dbReference>
<dbReference type="PANTHER" id="PTHR13799:SF14">
    <property type="entry name" value="GTP CYCLOHYDROLASE 1 TYPE 2 HOMOLOG"/>
    <property type="match status" value="1"/>
</dbReference>